<dbReference type="Gene3D" id="3.40.190.10">
    <property type="entry name" value="Periplasmic binding protein-like II"/>
    <property type="match status" value="1"/>
</dbReference>
<comment type="caution">
    <text evidence="3">The sequence shown here is derived from an EMBL/GenBank/DDBJ whole genome shotgun (WGS) entry which is preliminary data.</text>
</comment>
<dbReference type="OrthoDB" id="8678477at2"/>
<evidence type="ECO:0000256" key="1">
    <source>
        <dbReference type="ARBA" id="ARBA00006987"/>
    </source>
</evidence>
<feature type="signal peptide" evidence="2">
    <location>
        <begin position="1"/>
        <end position="19"/>
    </location>
</feature>
<dbReference type="PANTHER" id="PTHR42928">
    <property type="entry name" value="TRICARBOXYLATE-BINDING PROTEIN"/>
    <property type="match status" value="1"/>
</dbReference>
<dbReference type="Gene3D" id="3.40.190.150">
    <property type="entry name" value="Bordetella uptake gene, domain 1"/>
    <property type="match status" value="1"/>
</dbReference>
<dbReference type="SUPFAM" id="SSF53850">
    <property type="entry name" value="Periplasmic binding protein-like II"/>
    <property type="match status" value="1"/>
</dbReference>
<organism evidence="3 4">
    <name type="scientific">Pigmentiphaga kullae</name>
    <dbReference type="NCBI Taxonomy" id="151784"/>
    <lineage>
        <taxon>Bacteria</taxon>
        <taxon>Pseudomonadati</taxon>
        <taxon>Pseudomonadota</taxon>
        <taxon>Betaproteobacteria</taxon>
        <taxon>Burkholderiales</taxon>
        <taxon>Alcaligenaceae</taxon>
        <taxon>Pigmentiphaga</taxon>
    </lineage>
</organism>
<dbReference type="EMBL" id="SGXC01000001">
    <property type="protein sequence ID" value="RZS86478.1"/>
    <property type="molecule type" value="Genomic_DNA"/>
</dbReference>
<dbReference type="CDD" id="cd07012">
    <property type="entry name" value="PBP2_Bug_TTT"/>
    <property type="match status" value="1"/>
</dbReference>
<name>A0A4Q7NNA4_9BURK</name>
<evidence type="ECO:0000313" key="3">
    <source>
        <dbReference type="EMBL" id="RZS86478.1"/>
    </source>
</evidence>
<reference evidence="3 4" key="1">
    <citation type="submission" date="2019-02" db="EMBL/GenBank/DDBJ databases">
        <title>Genomic Encyclopedia of Type Strains, Phase IV (KMG-IV): sequencing the most valuable type-strain genomes for metagenomic binning, comparative biology and taxonomic classification.</title>
        <authorList>
            <person name="Goeker M."/>
        </authorList>
    </citation>
    <scope>NUCLEOTIDE SEQUENCE [LARGE SCALE GENOMIC DNA]</scope>
    <source>
        <strain evidence="3 4">K24</strain>
    </source>
</reference>
<dbReference type="PIRSF" id="PIRSF017082">
    <property type="entry name" value="YflP"/>
    <property type="match status" value="1"/>
</dbReference>
<dbReference type="InterPro" id="IPR005064">
    <property type="entry name" value="BUG"/>
</dbReference>
<gene>
    <name evidence="3" type="ORF">EV675_2520</name>
</gene>
<evidence type="ECO:0000313" key="4">
    <source>
        <dbReference type="Proteomes" id="UP000292445"/>
    </source>
</evidence>
<dbReference type="Pfam" id="PF03401">
    <property type="entry name" value="TctC"/>
    <property type="match status" value="1"/>
</dbReference>
<keyword evidence="3" id="KW-0675">Receptor</keyword>
<accession>A0A4Q7NNA4</accession>
<dbReference type="RefSeq" id="WP_130357568.1">
    <property type="nucleotide sequence ID" value="NZ_SGXC01000001.1"/>
</dbReference>
<proteinExistence type="inferred from homology"/>
<feature type="chain" id="PRO_5020364654" evidence="2">
    <location>
        <begin position="20"/>
        <end position="324"/>
    </location>
</feature>
<protein>
    <submittedName>
        <fullName evidence="3">Tripartite-type tricarboxylate transporter receptor subunit TctC</fullName>
    </submittedName>
</protein>
<keyword evidence="4" id="KW-1185">Reference proteome</keyword>
<dbReference type="Proteomes" id="UP000292445">
    <property type="component" value="Unassembled WGS sequence"/>
</dbReference>
<evidence type="ECO:0000256" key="2">
    <source>
        <dbReference type="SAM" id="SignalP"/>
    </source>
</evidence>
<sequence length="324" mass="34289">MIRTLCMQAAIGISITCMALPGARAQPYPDRPIRFIVPFAPGGTADVLTRALAQKLGQRLGQPVIVENRPGASTAIGVKHAAMAAPDGYTILYGGVSSQVMNPLINRVDFDPVKDFTPISLVNSLPLVLVVHPSLPAADFSQFLALAKSRAQPITYASAGAGTSNHLAGELLKTAARIPLLHVPYKSSAPALNDLLGGHVDAMFDLVLTSAPQARLGKVRPLAITSARRSSLLPDVPTLRELGLPEGEVDVWTGVFGPAGMPPAIVARLHDEIDAILRLPEVQQQFASLGALAEPSTPEQLGALLRSELAKWKRVVREARIGAD</sequence>
<dbReference type="InterPro" id="IPR042100">
    <property type="entry name" value="Bug_dom1"/>
</dbReference>
<keyword evidence="2" id="KW-0732">Signal</keyword>
<comment type="similarity">
    <text evidence="1">Belongs to the UPF0065 (bug) family.</text>
</comment>
<dbReference type="AlphaFoldDB" id="A0A4Q7NNA4"/>
<dbReference type="PANTHER" id="PTHR42928:SF5">
    <property type="entry name" value="BLR1237 PROTEIN"/>
    <property type="match status" value="1"/>
</dbReference>